<name>A0A8J2SS87_9STRA</name>
<dbReference type="InterPro" id="IPR009030">
    <property type="entry name" value="Growth_fac_rcpt_cys_sf"/>
</dbReference>
<dbReference type="Pfam" id="PF07699">
    <property type="entry name" value="Ephrin_rec_like"/>
    <property type="match status" value="1"/>
</dbReference>
<evidence type="ECO:0000313" key="5">
    <source>
        <dbReference type="EMBL" id="CAH0373292.1"/>
    </source>
</evidence>
<dbReference type="Proteomes" id="UP000789595">
    <property type="component" value="Unassembled WGS sequence"/>
</dbReference>
<dbReference type="SMART" id="SM01411">
    <property type="entry name" value="Ephrin_rec_like"/>
    <property type="match status" value="3"/>
</dbReference>
<feature type="region of interest" description="Disordered" evidence="1">
    <location>
        <begin position="3644"/>
        <end position="3669"/>
    </location>
</feature>
<dbReference type="CDD" id="cd00185">
    <property type="entry name" value="TNFRSF"/>
    <property type="match status" value="1"/>
</dbReference>
<evidence type="ECO:0000256" key="1">
    <source>
        <dbReference type="SAM" id="MobiDB-lite"/>
    </source>
</evidence>
<sequence>MERARAALAVAALVAASSAVSASALAGSPAWRAGALLAGAEFAAAGQVTCAAGEYAATHCECETCSAGTYSAEGADECTPCDAGTYAGAAAGSCTSCPAGTYAAAGADLCTTCPAGTYSGVGASSCTQCDAGSFSAAGQGDDAFRGAEINLEAAIESSSSECSVTGDGELLLTGNDGCSLDVPITWNFEGSLVVEFETKGCLDEECDPVGSATAPHWFFEPFRTALGSTGREPPDLWWLSNGDGLGDYQWDNSATDRTNYGPNGLDPTQWHTWRFVFAARENCVYLDEWTVDGAEIITFTRSYCSAFGKTTYLGLATWGGTYAYLRRFASGIVGPHGPCTQCPAGTFVEPGQGQCTLCPAGTYSVGGATECTKCGEPRRTLWTQITSGDYSWEGQKATCAALGLSLATYSDLCPNGEDPSRTGAVDQTDAWIPYSSDCNAEAPIKAPVNLASAIGSTSGCSVTAGELSVKTLGACSLDVPVTWNEGSLVVEFETRGCYEADCTTPVTGQQSSITPHWFFEPFRSSLGSTGRETPDLWWISDGGRYGLGDYQWDNSATDQTWYGPADVADPTQWHTWRLVFATRNNCVYLDAWTVDGVDVLTSSRSYCSAFGTTTYLGFMAYSNTYAYVRGFSTTSSFEVNDNQWLQMGSLESGYTFCATHHATGCDGIPTIAVSNPWWGTGSSKQTFQFDKVMCVEDVWDQSLWDVEQSGITSGDKCECALSRTGTNCEQETCATTTPAVSLGFLLLEVQWPRHARMLSRNEAFSGISAAFRAFDANSDNRLSVDEARHALRDGGMAVPFEVSHVWSRVENGARVEIHEAADSCAEDCSVEGQYCPSSGKCCVGSTWVAAETCRGDVTITDMIQDELARLEAQGTKEFYERSMSAGAIDTMTATYPNPLTTEDECEDQHEEQPLLEWTVDRGDNTIFQQCAFFNGEAPSRDTELDLEASIGTSSGCSVTSDGELLLTGNDGCSLDVPVTWDFEGSLVVEFETRGCREEACTTSVTGGQTNILPHWFFEPFRSSLGSTGREQPDLWWISDTATYGLGDYSWDDSATDRTNYGPNNVADPTQWHTWRIVFTTRNNCVYLDAWSVDGVDVLTATRKYCSAYGKTTYLGLATYGGTYAYLRRFFSKSSNILANLDEYVSSGRSNVDSTDCSGTDGAQVCEFEFYLPDSYQVKSYHQQAAIAAPVNLASAIGSTSGCSVTASELSVKTLGACSLDVPVTWDFEGSLVVEFETRGCYEADCTTPVTGQQSSITPHWFFEPFRSSLGSTGRETPDLWWISDGGRYGLGDYQWDNSVAGQTWYGPADVTDPTQWHTWRLVFATRNNCVYLDAWTVDGVDVLTSSRSYCSAFGTTTYLGFMAYSNTYAYVRGFSTTSSFEVLPISKQSYCVETKFCPSGTAVCDATLADPALTVTRCTTGLQYDGTPADIFPRMLGNEGVSISWLDTSTVATGYRVYKYDASVPFATDTSARLLKEISTSACGLTHNYIDFRDVTTGSEPGLQVGYAIVPLDDAGKEVKDKAGVSGGSSASLSSERRRRLSSSSASASSTTSGFIVTWFGDIRVKVEAEGGGPVEDVTVKVAHLVNNAIDQNYQMGFVTAQTDEYGEALLNIRVEDTSWTTLTQHFRVEVEKTSKNANNVDVIHGFSPPSKDLSVKHLGETTFEFTDTTVNIISGTVSHAGLDANYFAADCPHTKSEDSSECMCPVDGAKVFIIRASGDHEEVTVNDGRFATAVLEDEQVTLYLGRYYGVGVNSDCEKVESRDYDPDDSSLGKLHCIELPDKSLVDVVAVTGTPTCDHTDVNSCPAGYDIWVPRSYEHAKAIWDDTNINSNFKKLVGVYREQDGAHSEAITYAMNSDDSGAVAAGWRSVAGSPWFLREAEASGYYTEPDGGTSAGNYQAGSWITITGWDDTLGFQFDDAPILPGQSPEQCFTDYLCSRVSLHAFSVTQESGDSLISKQDGVLPSFTYMATQDAVVHFVDDSIRSLSARLVHGAAPAPASYVNGLPVVASVARCGWEKPVWTLGGVADFGNVGAAAVKVRTLGADEVDNSAYYYPLSDLSNAGQELAVPDCDEDTLSRDDMVGTLFVTDASGTQSTEDIMLRGCRAKIPEVRECGEGETPANKKCQTERLPCATMDHTYVDELPVTRNFDKDLSDLTNLEPVDFEIISPLCLDSVTVSSSGKAADAVTDLIVQKLIDPGVDNAGKPLLRDTAAYPIDGPESMLLLSELPEPEEDGLYGKACTTNTGAIFREGDAVELEFKLVEREPTCPGSGLYPWDICSSYNDVSLPAHDSLPTDRQIKIRVADGVSGIGDSGEYAGTATLKHTMTAGKPNPFAPFSHELSVEFTRAFDNAKILFVRHVLVVGSIPEEVPQVWTAATNPTLIFSIIRDPPGGESTATLVEGSTISTSMAIEGAHAAQLEDSFEFGASVGAGVAVKGGLGVGAFVIKNVASVGLNAGFSYAHTPTDVTVSRSTSRHFDIGISFSVSISTSDSPYIAGQPSDVIIGGGANLRFISAIEIYAKVDPDVTGGLCLGGLTALEFLPEQISTWVMSVYEIEKTIERIGAALTDPNTKIEAKGGGPDPRDDLVKQIENWRTVLANYRAATIKDQALSVAEQLKDELDIIHENFQSFLQAATTGGFEADQFSDFLSHGLNELEKHKLIYHREQNNLGPVGDTALSDAETMEDVADRPRLELYENDVLDRVNSVYSDCIASVELAEPGGGARLCSVYKEIHEKLELKSSLFGICDLKDGLNAVEAFCKKGPYRADTGNYEDISAFDALSDTTHFITFSGTTGIELSWDVSQSRGQELSSTHDGAVNDAIGGSLGFGANIGRRRLEATDKGVPGYAYPTTGKVLAVSKKLLEVTPEALEERRRLKDKLDVAAVNAAANKMNEPDDSNPCRRRLTKMSDEGGRRLGITACADFEGGTSSSFEVSLGRAANKEAEHTHSVAVSLKDGNAQDVFAVKISQDSTYGTPIFTTMGGRSSCPGETATTRRDSRVTIKEIKPLCVSDADIKESADTGEALCKSKLTCECKDLEPGQDAIISVVLQNLSPWVTSVRYLLRAVNGASTAWDSGKYARLVEEACPPGDLGSLLINPLGSDSGDLRNGAGEELAPLPYGQSEIRLLVSRRDFTPQCRSYSDLELELVAVCEDTDWANNQDVYQYQAHMDPENGAVSVVHPKFVGRPVGLDPGITLVAECADEDSAGTDCPAAGIVDLDGIVATTGAGAGTTPASTYHGDGKWCYSDLNLAVDCTLSPASCWSKCNEKIEVLNKIEKVPSMESAAAQGCPISFIQQTDDKGEEFKCSPVDGPFELKAIDWEEVTGQCRCQNGCDCLVDDLVTYDVTKPADHKDYKTRQTTTHLLTKKDDLTFPEKEKEEDDHVSFAPTAMPTEREQLLAKDPWAPYKHCDLYTFTDASKANGPDTSRKTFDVSWKEGAGEKDQLAQLLENQQELFEMVRQMQEENEETAAASGSGLAVGAVFLLAVAAIGYYMYHRHHQKIAQVEMAQRQPTWDDAARANYDAIDVETHETNKEDQDTFERNVEVDVELEVQKAPPQPSAYPGGQSLPPWPYPETRPTPASYDPACILKVSWPRDAARPTEDTLRETFAALAPVLNVGLGSGNAAMVVFKDAAGARAAEAAYDGPWRTAPAKPPAAAADQPPPPPKTGEV</sequence>
<accession>A0A8J2SS87</accession>
<dbReference type="OrthoDB" id="10693238at2759"/>
<dbReference type="SUPFAM" id="SSF57184">
    <property type="entry name" value="Growth factor receptor domain"/>
    <property type="match status" value="1"/>
</dbReference>
<feature type="region of interest" description="Disordered" evidence="1">
    <location>
        <begin position="1519"/>
        <end position="1549"/>
    </location>
</feature>
<keyword evidence="2" id="KW-1133">Transmembrane helix</keyword>
<protein>
    <recommendedName>
        <fullName evidence="4">EF-hand domain-containing protein</fullName>
    </recommendedName>
</protein>
<evidence type="ECO:0000256" key="3">
    <source>
        <dbReference type="SAM" id="SignalP"/>
    </source>
</evidence>
<feature type="chain" id="PRO_5035167913" description="EF-hand domain-containing protein" evidence="3">
    <location>
        <begin position="23"/>
        <end position="3669"/>
    </location>
</feature>
<proteinExistence type="predicted"/>
<dbReference type="EMBL" id="CAKKNE010000004">
    <property type="protein sequence ID" value="CAH0373292.1"/>
    <property type="molecule type" value="Genomic_DNA"/>
</dbReference>
<reference evidence="5" key="1">
    <citation type="submission" date="2021-11" db="EMBL/GenBank/DDBJ databases">
        <authorList>
            <consortium name="Genoscope - CEA"/>
            <person name="William W."/>
        </authorList>
    </citation>
    <scope>NUCLEOTIDE SEQUENCE</scope>
</reference>
<keyword evidence="3" id="KW-0732">Signal</keyword>
<keyword evidence="2" id="KW-0812">Transmembrane</keyword>
<evidence type="ECO:0000313" key="6">
    <source>
        <dbReference type="Proteomes" id="UP000789595"/>
    </source>
</evidence>
<dbReference type="Gene3D" id="2.10.50.10">
    <property type="entry name" value="Tumor Necrosis Factor Receptor, subunit A, domain 2"/>
    <property type="match status" value="2"/>
</dbReference>
<evidence type="ECO:0000259" key="4">
    <source>
        <dbReference type="PROSITE" id="PS50222"/>
    </source>
</evidence>
<feature type="transmembrane region" description="Helical" evidence="2">
    <location>
        <begin position="3468"/>
        <end position="3493"/>
    </location>
</feature>
<comment type="caution">
    <text evidence="5">The sequence shown here is derived from an EMBL/GenBank/DDBJ whole genome shotgun (WGS) entry which is preliminary data.</text>
</comment>
<evidence type="ECO:0000256" key="2">
    <source>
        <dbReference type="SAM" id="Phobius"/>
    </source>
</evidence>
<organism evidence="5 6">
    <name type="scientific">Pelagomonas calceolata</name>
    <dbReference type="NCBI Taxonomy" id="35677"/>
    <lineage>
        <taxon>Eukaryota</taxon>
        <taxon>Sar</taxon>
        <taxon>Stramenopiles</taxon>
        <taxon>Ochrophyta</taxon>
        <taxon>Pelagophyceae</taxon>
        <taxon>Pelagomonadales</taxon>
        <taxon>Pelagomonadaceae</taxon>
        <taxon>Pelagomonas</taxon>
    </lineage>
</organism>
<dbReference type="GO" id="GO:0005509">
    <property type="term" value="F:calcium ion binding"/>
    <property type="evidence" value="ECO:0007669"/>
    <property type="project" value="InterPro"/>
</dbReference>
<keyword evidence="2" id="KW-0472">Membrane</keyword>
<feature type="compositionally biased region" description="Pro residues" evidence="1">
    <location>
        <begin position="3659"/>
        <end position="3669"/>
    </location>
</feature>
<dbReference type="PANTHER" id="PTHR46967">
    <property type="entry name" value="INSULIN-LIKE GROWTH FACTOR BINDING PROTEIN,N-TERMINAL"/>
    <property type="match status" value="1"/>
</dbReference>
<dbReference type="PROSITE" id="PS50222">
    <property type="entry name" value="EF_HAND_2"/>
    <property type="match status" value="1"/>
</dbReference>
<keyword evidence="6" id="KW-1185">Reference proteome</keyword>
<dbReference type="InterPro" id="IPR002048">
    <property type="entry name" value="EF_hand_dom"/>
</dbReference>
<gene>
    <name evidence="5" type="ORF">PECAL_4P04790</name>
</gene>
<feature type="signal peptide" evidence="3">
    <location>
        <begin position="1"/>
        <end position="22"/>
    </location>
</feature>
<dbReference type="PANTHER" id="PTHR46967:SF1">
    <property type="entry name" value="KERATIN-ASSOCIATED PROTEIN 16-1-LIKE"/>
    <property type="match status" value="1"/>
</dbReference>
<feature type="domain" description="EF-hand" evidence="4">
    <location>
        <begin position="762"/>
        <end position="797"/>
    </location>
</feature>
<dbReference type="InterPro" id="IPR011641">
    <property type="entry name" value="Tyr-kin_ephrin_A/B_rcpt-like"/>
</dbReference>